<reference evidence="1 2" key="1">
    <citation type="submission" date="2019-03" db="EMBL/GenBank/DDBJ databases">
        <title>Deep-cultivation of Planctomycetes and their phenomic and genomic characterization uncovers novel biology.</title>
        <authorList>
            <person name="Wiegand S."/>
            <person name="Jogler M."/>
            <person name="Boedeker C."/>
            <person name="Pinto D."/>
            <person name="Vollmers J."/>
            <person name="Rivas-Marin E."/>
            <person name="Kohn T."/>
            <person name="Peeters S.H."/>
            <person name="Heuer A."/>
            <person name="Rast P."/>
            <person name="Oberbeckmann S."/>
            <person name="Bunk B."/>
            <person name="Jeske O."/>
            <person name="Meyerdierks A."/>
            <person name="Storesund J.E."/>
            <person name="Kallscheuer N."/>
            <person name="Luecker S."/>
            <person name="Lage O.M."/>
            <person name="Pohl T."/>
            <person name="Merkel B.J."/>
            <person name="Hornburger P."/>
            <person name="Mueller R.-W."/>
            <person name="Bruemmer F."/>
            <person name="Labrenz M."/>
            <person name="Spormann A.M."/>
            <person name="Op den Camp H."/>
            <person name="Overmann J."/>
            <person name="Amann R."/>
            <person name="Jetten M.S.M."/>
            <person name="Mascher T."/>
            <person name="Medema M.H."/>
            <person name="Devos D.P."/>
            <person name="Kaster A.-K."/>
            <person name="Ovreas L."/>
            <person name="Rohde M."/>
            <person name="Galperin M.Y."/>
            <person name="Jogler C."/>
        </authorList>
    </citation>
    <scope>NUCLEOTIDE SEQUENCE [LARGE SCALE GENOMIC DNA]</scope>
    <source>
        <strain evidence="1 2">V144</strain>
    </source>
</reference>
<evidence type="ECO:0000313" key="1">
    <source>
        <dbReference type="EMBL" id="QDT99763.1"/>
    </source>
</evidence>
<name>A0A517W3D7_9PLAN</name>
<dbReference type="EMBL" id="CP037920">
    <property type="protein sequence ID" value="QDT99763.1"/>
    <property type="molecule type" value="Genomic_DNA"/>
</dbReference>
<sequence length="34" mass="3869">MISNNHYGSYGAEYTDFATFNELPRKLLDSDQNG</sequence>
<dbReference type="Proteomes" id="UP000318704">
    <property type="component" value="Chromosome"/>
</dbReference>
<protein>
    <submittedName>
        <fullName evidence="1">Uncharacterized protein</fullName>
    </submittedName>
</protein>
<gene>
    <name evidence="1" type="ORF">V144x_52760</name>
</gene>
<dbReference type="KEGG" id="gaw:V144x_52760"/>
<accession>A0A517W3D7</accession>
<dbReference type="AlphaFoldDB" id="A0A517W3D7"/>
<evidence type="ECO:0000313" key="2">
    <source>
        <dbReference type="Proteomes" id="UP000318704"/>
    </source>
</evidence>
<proteinExistence type="predicted"/>
<organism evidence="1 2">
    <name type="scientific">Gimesia aquarii</name>
    <dbReference type="NCBI Taxonomy" id="2527964"/>
    <lineage>
        <taxon>Bacteria</taxon>
        <taxon>Pseudomonadati</taxon>
        <taxon>Planctomycetota</taxon>
        <taxon>Planctomycetia</taxon>
        <taxon>Planctomycetales</taxon>
        <taxon>Planctomycetaceae</taxon>
        <taxon>Gimesia</taxon>
    </lineage>
</organism>